<dbReference type="PANTHER" id="PTHR30034">
    <property type="entry name" value="FLAGELLAR MOTOR SWITCH PROTEIN FLIM"/>
    <property type="match status" value="1"/>
</dbReference>
<dbReference type="GO" id="GO:0030254">
    <property type="term" value="P:protein secretion by the type III secretion system"/>
    <property type="evidence" value="ECO:0007669"/>
    <property type="project" value="InterPro"/>
</dbReference>
<keyword evidence="2" id="KW-0843">Virulence</keyword>
<evidence type="ECO:0000313" key="5">
    <source>
        <dbReference type="Proteomes" id="UP000019460"/>
    </source>
</evidence>
<comment type="similarity">
    <text evidence="1">Belongs to the FliN/MopA/SpaO family.</text>
</comment>
<proteinExistence type="inferred from homology"/>
<dbReference type="eggNOG" id="COG1886">
    <property type="taxonomic scope" value="Bacteria"/>
</dbReference>
<evidence type="ECO:0000256" key="2">
    <source>
        <dbReference type="ARBA" id="ARBA00023026"/>
    </source>
</evidence>
<evidence type="ECO:0000256" key="1">
    <source>
        <dbReference type="ARBA" id="ARBA00009226"/>
    </source>
</evidence>
<dbReference type="PANTHER" id="PTHR30034:SF6">
    <property type="entry name" value="YOP PROTEINS TRANSLOCATION PROTEIN Q"/>
    <property type="match status" value="1"/>
</dbReference>
<feature type="domain" description="Flagellar motor switch protein FliN-like C-terminal" evidence="3">
    <location>
        <begin position="281"/>
        <end position="348"/>
    </location>
</feature>
<organism evidence="4 5">
    <name type="scientific">Imhoffiella purpurea</name>
    <dbReference type="NCBI Taxonomy" id="1249627"/>
    <lineage>
        <taxon>Bacteria</taxon>
        <taxon>Pseudomonadati</taxon>
        <taxon>Pseudomonadota</taxon>
        <taxon>Gammaproteobacteria</taxon>
        <taxon>Chromatiales</taxon>
        <taxon>Chromatiaceae</taxon>
        <taxon>Imhoffiella</taxon>
    </lineage>
</organism>
<dbReference type="AlphaFoldDB" id="W9VF65"/>
<dbReference type="InterPro" id="IPR003283">
    <property type="entry name" value="T3SS_OMP_SpaO"/>
</dbReference>
<dbReference type="InterPro" id="IPR036429">
    <property type="entry name" value="SpoA-like_sf"/>
</dbReference>
<dbReference type="SUPFAM" id="SSF101801">
    <property type="entry name" value="Surface presentation of antigens (SPOA)"/>
    <property type="match status" value="1"/>
</dbReference>
<dbReference type="GO" id="GO:0071978">
    <property type="term" value="P:bacterial-type flagellum-dependent swarming motility"/>
    <property type="evidence" value="ECO:0007669"/>
    <property type="project" value="TreeGrafter"/>
</dbReference>
<sequence>MSGPDEDSRTPRIRPVELTRLTADQAGLGRALARRQPRLSLSLPDGTLELHLAATSGVPAGNDHPALWLDGESGRYRLGIDPGVLRVWLTPWIGDRGLDALPAALAQAARQAALSPLLDALESLLATRLTPSAPGSMPSPAPTELGLWRLDATDAPPLARLWLDRAASVRLAPLLERIEAPGSDPERWPTLSVELTPWLGRCRLTATEWRTLEVGDVLLIAAEVDPEAIPLHLRQQRRTLAAARLSGQRLIVDSAVSPPMSDSTSPNPEAIPVPATLDPDDLEVEVEFELGALRLPLSELHAIRPGYCFELPELDRPRVRLVVSDRLIGYGELVMVEEHLGVLVSRLIESPATK</sequence>
<evidence type="ECO:0000259" key="3">
    <source>
        <dbReference type="Pfam" id="PF01052"/>
    </source>
</evidence>
<dbReference type="NCBIfam" id="TIGR02551">
    <property type="entry name" value="SpaO_YscQ"/>
    <property type="match status" value="1"/>
</dbReference>
<dbReference type="PRINTS" id="PR01339">
    <property type="entry name" value="TYPE3OMOPROT"/>
</dbReference>
<evidence type="ECO:0000313" key="4">
    <source>
        <dbReference type="EMBL" id="EXJ15641.1"/>
    </source>
</evidence>
<keyword evidence="5" id="KW-1185">Reference proteome</keyword>
<gene>
    <name evidence="4" type="ORF">D779_1148</name>
</gene>
<dbReference type="EMBL" id="AONC01000023">
    <property type="protein sequence ID" value="EXJ15641.1"/>
    <property type="molecule type" value="Genomic_DNA"/>
</dbReference>
<dbReference type="GO" id="GO:0050918">
    <property type="term" value="P:positive chemotaxis"/>
    <property type="evidence" value="ECO:0007669"/>
    <property type="project" value="TreeGrafter"/>
</dbReference>
<dbReference type="OrthoDB" id="6516509at2"/>
<dbReference type="InterPro" id="IPR001543">
    <property type="entry name" value="FliN-like_C"/>
</dbReference>
<dbReference type="InterPro" id="IPR013385">
    <property type="entry name" value="T3SS_SpaO/YscQ/SpaO"/>
</dbReference>
<dbReference type="STRING" id="1249627.D779_1148"/>
<protein>
    <submittedName>
        <fullName evidence="4">Type III secretion inner membrane protein</fullName>
    </submittedName>
</protein>
<comment type="caution">
    <text evidence="4">The sequence shown here is derived from an EMBL/GenBank/DDBJ whole genome shotgun (WGS) entry which is preliminary data.</text>
</comment>
<reference evidence="4 5" key="1">
    <citation type="submission" date="2012-11" db="EMBL/GenBank/DDBJ databases">
        <title>Genome assembly of Thiorhodococcus sp. AK35.</title>
        <authorList>
            <person name="Nupur N."/>
            <person name="Khatri I."/>
            <person name="Subramanian S."/>
            <person name="Pinnaka A."/>
        </authorList>
    </citation>
    <scope>NUCLEOTIDE SEQUENCE [LARGE SCALE GENOMIC DNA]</scope>
    <source>
        <strain evidence="4 5">AK35</strain>
    </source>
</reference>
<dbReference type="Gene3D" id="2.30.330.10">
    <property type="entry name" value="SpoA-like"/>
    <property type="match status" value="1"/>
</dbReference>
<name>W9VF65_9GAMM</name>
<dbReference type="Proteomes" id="UP000019460">
    <property type="component" value="Unassembled WGS sequence"/>
</dbReference>
<dbReference type="RefSeq" id="WP_043752092.1">
    <property type="nucleotide sequence ID" value="NZ_AONC01000023.1"/>
</dbReference>
<dbReference type="Pfam" id="PF01052">
    <property type="entry name" value="FliMN_C"/>
    <property type="match status" value="1"/>
</dbReference>
<accession>W9VF65</accession>